<proteinExistence type="inferred from homology"/>
<reference evidence="5" key="1">
    <citation type="submission" date="2021-10" db="EMBL/GenBank/DDBJ databases">
        <title>Loktanella gaetbuli sp. nov., isolated from a tidal flat.</title>
        <authorList>
            <person name="Park S."/>
            <person name="Yoon J.-H."/>
        </authorList>
    </citation>
    <scope>NUCLEOTIDE SEQUENCE</scope>
    <source>
        <strain evidence="5">TSTF-M6</strain>
    </source>
</reference>
<keyword evidence="2" id="KW-0479">Metal-binding</keyword>
<dbReference type="Proteomes" id="UP001138961">
    <property type="component" value="Unassembled WGS sequence"/>
</dbReference>
<comment type="similarity">
    <text evidence="1">Belongs to the bacterial solute-binding protein ModA family.</text>
</comment>
<dbReference type="Pfam" id="PF13531">
    <property type="entry name" value="SBP_bac_11"/>
    <property type="match status" value="1"/>
</dbReference>
<dbReference type="RefSeq" id="WP_226748740.1">
    <property type="nucleotide sequence ID" value="NZ_JAJATZ010000006.1"/>
</dbReference>
<sequence>MKYIFALLLSLLPGLTAAQGVTVFAAASLKEPLDQIALTQPDVTVTYAGSGTLARQVMAGAPADLVVLAHPDWMDALEQDDALLPGSRVDLLSNEIVLVAPQETPALDLTPGALTDALGPDGRLAIGLTASVPAGIYGRQALISLDLWDAVSNRLAETDSVRSALALVARGEAPLGLVYATDARVEPTLKVVARFPQGSHAPILYQAAVVRGENEDAAQALLLALQSPQGLTAFVGAGFLPAGQP</sequence>
<dbReference type="PIRSF" id="PIRSF004846">
    <property type="entry name" value="ModA"/>
    <property type="match status" value="1"/>
</dbReference>
<dbReference type="Gene3D" id="3.40.190.10">
    <property type="entry name" value="Periplasmic binding protein-like II"/>
    <property type="match status" value="2"/>
</dbReference>
<evidence type="ECO:0000313" key="5">
    <source>
        <dbReference type="EMBL" id="MCB5200148.1"/>
    </source>
</evidence>
<evidence type="ECO:0000256" key="3">
    <source>
        <dbReference type="ARBA" id="ARBA00022729"/>
    </source>
</evidence>
<gene>
    <name evidence="5" type="primary">modA</name>
    <name evidence="5" type="ORF">LGQ03_12935</name>
</gene>
<dbReference type="InterPro" id="IPR005950">
    <property type="entry name" value="ModA"/>
</dbReference>
<keyword evidence="6" id="KW-1185">Reference proteome</keyword>
<organism evidence="5 6">
    <name type="scientific">Loktanella gaetbuli</name>
    <dbReference type="NCBI Taxonomy" id="2881335"/>
    <lineage>
        <taxon>Bacteria</taxon>
        <taxon>Pseudomonadati</taxon>
        <taxon>Pseudomonadota</taxon>
        <taxon>Alphaproteobacteria</taxon>
        <taxon>Rhodobacterales</taxon>
        <taxon>Roseobacteraceae</taxon>
        <taxon>Loktanella</taxon>
    </lineage>
</organism>
<evidence type="ECO:0000313" key="6">
    <source>
        <dbReference type="Proteomes" id="UP001138961"/>
    </source>
</evidence>
<dbReference type="SUPFAM" id="SSF53850">
    <property type="entry name" value="Periplasmic binding protein-like II"/>
    <property type="match status" value="1"/>
</dbReference>
<protein>
    <submittedName>
        <fullName evidence="5">Molybdate ABC transporter substrate-binding protein</fullName>
    </submittedName>
</protein>
<evidence type="ECO:0000256" key="2">
    <source>
        <dbReference type="ARBA" id="ARBA00022723"/>
    </source>
</evidence>
<feature type="signal peptide" evidence="4">
    <location>
        <begin position="1"/>
        <end position="18"/>
    </location>
</feature>
<comment type="caution">
    <text evidence="5">The sequence shown here is derived from an EMBL/GenBank/DDBJ whole genome shotgun (WGS) entry which is preliminary data.</text>
</comment>
<feature type="chain" id="PRO_5045954943" evidence="4">
    <location>
        <begin position="19"/>
        <end position="245"/>
    </location>
</feature>
<accession>A0ABS8BWN6</accession>
<dbReference type="PANTHER" id="PTHR30632">
    <property type="entry name" value="MOLYBDATE-BINDING PERIPLASMIC PROTEIN"/>
    <property type="match status" value="1"/>
</dbReference>
<dbReference type="PANTHER" id="PTHR30632:SF17">
    <property type="entry name" value="MOLYBDATE-BINDING PROTEIN MODA"/>
    <property type="match status" value="1"/>
</dbReference>
<keyword evidence="3 4" id="KW-0732">Signal</keyword>
<evidence type="ECO:0000256" key="1">
    <source>
        <dbReference type="ARBA" id="ARBA00009175"/>
    </source>
</evidence>
<dbReference type="InterPro" id="IPR050682">
    <property type="entry name" value="ModA/WtpA"/>
</dbReference>
<dbReference type="EMBL" id="JAJATZ010000006">
    <property type="protein sequence ID" value="MCB5200148.1"/>
    <property type="molecule type" value="Genomic_DNA"/>
</dbReference>
<dbReference type="NCBIfam" id="TIGR01256">
    <property type="entry name" value="modA"/>
    <property type="match status" value="1"/>
</dbReference>
<evidence type="ECO:0000256" key="4">
    <source>
        <dbReference type="SAM" id="SignalP"/>
    </source>
</evidence>
<name>A0ABS8BWN6_9RHOB</name>